<keyword evidence="3" id="KW-1185">Reference proteome</keyword>
<sequence length="222" mass="24857">MVSTDILVKIAMWVEDATTFFSLLDAFGTPEMRGPLEPLWQLGQTILFREDYLWPQLVLSPGILVDTAPRGFVEPVLKYYSRVKVNYCEDILWLRRWLQPTTTVRARSLPPSGPVACRGTLLSVDAWLTEWVHLGLTKITLHDRPISPSLAPQFFAILPRCQHLTRLELGGVLDLNVVFHIAASSTTLCHLNLLAGQSVSVTAATVRLAIQWPKTTVLICKV</sequence>
<protein>
    <submittedName>
        <fullName evidence="2">Aste57867_2429 protein</fullName>
    </submittedName>
</protein>
<proteinExistence type="predicted"/>
<evidence type="ECO:0000313" key="1">
    <source>
        <dbReference type="EMBL" id="KAF0717227.1"/>
    </source>
</evidence>
<reference evidence="2 3" key="1">
    <citation type="submission" date="2019-03" db="EMBL/GenBank/DDBJ databases">
        <authorList>
            <person name="Gaulin E."/>
            <person name="Dumas B."/>
        </authorList>
    </citation>
    <scope>NUCLEOTIDE SEQUENCE [LARGE SCALE GENOMIC DNA]</scope>
    <source>
        <strain evidence="2">CBS 568.67</strain>
    </source>
</reference>
<dbReference type="Proteomes" id="UP000332933">
    <property type="component" value="Unassembled WGS sequence"/>
</dbReference>
<dbReference type="EMBL" id="CAADRA010000280">
    <property type="protein sequence ID" value="VFT79630.1"/>
    <property type="molecule type" value="Genomic_DNA"/>
</dbReference>
<dbReference type="EMBL" id="VJMH01000280">
    <property type="protein sequence ID" value="KAF0717227.1"/>
    <property type="molecule type" value="Genomic_DNA"/>
</dbReference>
<gene>
    <name evidence="2" type="primary">Aste57867_2429</name>
    <name evidence="1" type="ORF">As57867_002423</name>
    <name evidence="2" type="ORF">ASTE57867_2429</name>
</gene>
<dbReference type="AlphaFoldDB" id="A0A485K8L5"/>
<evidence type="ECO:0000313" key="2">
    <source>
        <dbReference type="EMBL" id="VFT79630.1"/>
    </source>
</evidence>
<evidence type="ECO:0000313" key="3">
    <source>
        <dbReference type="Proteomes" id="UP000332933"/>
    </source>
</evidence>
<accession>A0A485K8L5</accession>
<reference evidence="1" key="2">
    <citation type="submission" date="2019-06" db="EMBL/GenBank/DDBJ databases">
        <title>Genomics analysis of Aphanomyces spp. identifies a new class of oomycete effector associated with host adaptation.</title>
        <authorList>
            <person name="Gaulin E."/>
        </authorList>
    </citation>
    <scope>NUCLEOTIDE SEQUENCE</scope>
    <source>
        <strain evidence="1">CBS 578.67</strain>
    </source>
</reference>
<organism evidence="2 3">
    <name type="scientific">Aphanomyces stellatus</name>
    <dbReference type="NCBI Taxonomy" id="120398"/>
    <lineage>
        <taxon>Eukaryota</taxon>
        <taxon>Sar</taxon>
        <taxon>Stramenopiles</taxon>
        <taxon>Oomycota</taxon>
        <taxon>Saprolegniomycetes</taxon>
        <taxon>Saprolegniales</taxon>
        <taxon>Verrucalvaceae</taxon>
        <taxon>Aphanomyces</taxon>
    </lineage>
</organism>
<name>A0A485K8L5_9STRA</name>